<dbReference type="AlphaFoldDB" id="A0A2K8YY77"/>
<dbReference type="InterPro" id="IPR024311">
    <property type="entry name" value="Lipocalin-like"/>
</dbReference>
<dbReference type="KEGG" id="spir:CWM47_12505"/>
<organism evidence="2 3">
    <name type="scientific">Spirosoma pollinicola</name>
    <dbReference type="NCBI Taxonomy" id="2057025"/>
    <lineage>
        <taxon>Bacteria</taxon>
        <taxon>Pseudomonadati</taxon>
        <taxon>Bacteroidota</taxon>
        <taxon>Cytophagia</taxon>
        <taxon>Cytophagales</taxon>
        <taxon>Cytophagaceae</taxon>
        <taxon>Spirosoma</taxon>
    </lineage>
</organism>
<protein>
    <recommendedName>
        <fullName evidence="1">Lipocalin-like domain-containing protein</fullName>
    </recommendedName>
</protein>
<reference evidence="2 3" key="1">
    <citation type="submission" date="2017-11" db="EMBL/GenBank/DDBJ databases">
        <title>Taxonomic description and genome sequences of Spirosoma HA7 sp. nov., isolated from pollen microhabitat of Corylus avellana.</title>
        <authorList>
            <person name="Ambika Manirajan B."/>
            <person name="Suarez C."/>
            <person name="Ratering S."/>
            <person name="Geissler-Plaum R."/>
            <person name="Cardinale M."/>
            <person name="Sylvia S."/>
        </authorList>
    </citation>
    <scope>NUCLEOTIDE SEQUENCE [LARGE SCALE GENOMIC DNA]</scope>
    <source>
        <strain evidence="2 3">HA7</strain>
    </source>
</reference>
<evidence type="ECO:0000313" key="2">
    <source>
        <dbReference type="EMBL" id="AUD02580.1"/>
    </source>
</evidence>
<sequence>MKNKNWVHTFAWVLVLAMPLWFGSCKKGSDDTVTPATSSSIQGGWKISGYKIDPGVDFLGTGQKNTDLLAYFKSLPNGLGTDLVDCLTGTTIIFNANGKVTGTPGAKCTTSTDVNPVEDNSTWKLDGTKLTLTSGTDVTVYDTVISGNTLKLSGPDKEDFDGDGKEETYTVTLELTKV</sequence>
<dbReference type="OrthoDB" id="949109at2"/>
<name>A0A2K8YY77_9BACT</name>
<dbReference type="PROSITE" id="PS51257">
    <property type="entry name" value="PROKAR_LIPOPROTEIN"/>
    <property type="match status" value="1"/>
</dbReference>
<gene>
    <name evidence="2" type="ORF">CWM47_12505</name>
</gene>
<keyword evidence="3" id="KW-1185">Reference proteome</keyword>
<proteinExistence type="predicted"/>
<accession>A0A2K8YY77</accession>
<feature type="domain" description="Lipocalin-like" evidence="1">
    <location>
        <begin position="41"/>
        <end position="152"/>
    </location>
</feature>
<dbReference type="Proteomes" id="UP000232883">
    <property type="component" value="Chromosome"/>
</dbReference>
<evidence type="ECO:0000259" key="1">
    <source>
        <dbReference type="Pfam" id="PF13648"/>
    </source>
</evidence>
<dbReference type="RefSeq" id="WP_100988297.1">
    <property type="nucleotide sequence ID" value="NZ_CP025096.1"/>
</dbReference>
<dbReference type="Pfam" id="PF13648">
    <property type="entry name" value="Lipocalin_4"/>
    <property type="match status" value="1"/>
</dbReference>
<dbReference type="EMBL" id="CP025096">
    <property type="protein sequence ID" value="AUD02580.1"/>
    <property type="molecule type" value="Genomic_DNA"/>
</dbReference>
<evidence type="ECO:0000313" key="3">
    <source>
        <dbReference type="Proteomes" id="UP000232883"/>
    </source>
</evidence>